<evidence type="ECO:0000256" key="8">
    <source>
        <dbReference type="ARBA" id="ARBA00022919"/>
    </source>
</evidence>
<dbReference type="InterPro" id="IPR015422">
    <property type="entry name" value="PyrdxlP-dep_Trfase_small"/>
</dbReference>
<feature type="non-terminal residue" evidence="15">
    <location>
        <position position="1"/>
    </location>
</feature>
<evidence type="ECO:0000256" key="3">
    <source>
        <dbReference type="ARBA" id="ARBA00004991"/>
    </source>
</evidence>
<evidence type="ECO:0000256" key="7">
    <source>
        <dbReference type="ARBA" id="ARBA00022898"/>
    </source>
</evidence>
<dbReference type="FunFam" id="3.40.640.10:FF:000049">
    <property type="entry name" value="serine palmitoyltransferase 1 isoform X1"/>
    <property type="match status" value="1"/>
</dbReference>
<dbReference type="GO" id="GO:0030170">
    <property type="term" value="F:pyridoxal phosphate binding"/>
    <property type="evidence" value="ECO:0007669"/>
    <property type="project" value="InterPro"/>
</dbReference>
<organism evidence="15 16">
    <name type="scientific">Cherax quadricarinatus</name>
    <name type="common">Australian red claw crayfish</name>
    <dbReference type="NCBI Taxonomy" id="27406"/>
    <lineage>
        <taxon>Eukaryota</taxon>
        <taxon>Metazoa</taxon>
        <taxon>Ecdysozoa</taxon>
        <taxon>Arthropoda</taxon>
        <taxon>Crustacea</taxon>
        <taxon>Multicrustacea</taxon>
        <taxon>Malacostraca</taxon>
        <taxon>Eumalacostraca</taxon>
        <taxon>Eucarida</taxon>
        <taxon>Decapoda</taxon>
        <taxon>Pleocyemata</taxon>
        <taxon>Astacidea</taxon>
        <taxon>Parastacoidea</taxon>
        <taxon>Parastacidae</taxon>
        <taxon>Cherax</taxon>
    </lineage>
</organism>
<keyword evidence="6" id="KW-0808">Transferase</keyword>
<dbReference type="InterPro" id="IPR004839">
    <property type="entry name" value="Aminotransferase_I/II_large"/>
</dbReference>
<dbReference type="GO" id="GO:0005783">
    <property type="term" value="C:endoplasmic reticulum"/>
    <property type="evidence" value="ECO:0007669"/>
    <property type="project" value="TreeGrafter"/>
</dbReference>
<name>A0AAW0WSM6_CHEQU</name>
<dbReference type="SUPFAM" id="SSF53383">
    <property type="entry name" value="PLP-dependent transferases"/>
    <property type="match status" value="1"/>
</dbReference>
<keyword evidence="9" id="KW-0443">Lipid metabolism</keyword>
<evidence type="ECO:0000256" key="11">
    <source>
        <dbReference type="ARBA" id="ARBA00041066"/>
    </source>
</evidence>
<evidence type="ECO:0000259" key="14">
    <source>
        <dbReference type="Pfam" id="PF00155"/>
    </source>
</evidence>
<dbReference type="AlphaFoldDB" id="A0AAW0WSM6"/>
<keyword evidence="10" id="KW-0012">Acyltransferase</keyword>
<reference evidence="15 16" key="1">
    <citation type="journal article" date="2024" name="BMC Genomics">
        <title>Genome assembly of redclaw crayfish (Cherax quadricarinatus) provides insights into its immune adaptation and hypoxia tolerance.</title>
        <authorList>
            <person name="Liu Z."/>
            <person name="Zheng J."/>
            <person name="Li H."/>
            <person name="Fang K."/>
            <person name="Wang S."/>
            <person name="He J."/>
            <person name="Zhou D."/>
            <person name="Weng S."/>
            <person name="Chi M."/>
            <person name="Gu Z."/>
            <person name="He J."/>
            <person name="Li F."/>
            <person name="Wang M."/>
        </authorList>
    </citation>
    <scope>NUCLEOTIDE SEQUENCE [LARGE SCALE GENOMIC DNA]</scope>
    <source>
        <strain evidence="15">ZL_2023a</strain>
    </source>
</reference>
<evidence type="ECO:0000256" key="4">
    <source>
        <dbReference type="ARBA" id="ARBA00008392"/>
    </source>
</evidence>
<comment type="pathway">
    <text evidence="2">Lipid metabolism; sphingolipid metabolism.</text>
</comment>
<dbReference type="PANTHER" id="PTHR13693">
    <property type="entry name" value="CLASS II AMINOTRANSFERASE/8-AMINO-7-OXONONANOATE SYNTHASE"/>
    <property type="match status" value="1"/>
</dbReference>
<dbReference type="GO" id="GO:0004758">
    <property type="term" value="F:serine C-palmitoyltransferase activity"/>
    <property type="evidence" value="ECO:0007669"/>
    <property type="project" value="UniProtKB-EC"/>
</dbReference>
<evidence type="ECO:0000256" key="1">
    <source>
        <dbReference type="ARBA" id="ARBA00001933"/>
    </source>
</evidence>
<gene>
    <name evidence="15" type="ORF">OTU49_007720</name>
</gene>
<evidence type="ECO:0000256" key="6">
    <source>
        <dbReference type="ARBA" id="ARBA00022679"/>
    </source>
</evidence>
<comment type="similarity">
    <text evidence="4">Belongs to the class-II pyridoxal-phosphate-dependent aminotransferase family.</text>
</comment>
<evidence type="ECO:0000256" key="9">
    <source>
        <dbReference type="ARBA" id="ARBA00023098"/>
    </source>
</evidence>
<feature type="domain" description="Aminotransferase class I/classII large" evidence="14">
    <location>
        <begin position="13"/>
        <end position="380"/>
    </location>
</feature>
<evidence type="ECO:0000256" key="5">
    <source>
        <dbReference type="ARBA" id="ARBA00013220"/>
    </source>
</evidence>
<dbReference type="EC" id="2.3.1.50" evidence="5"/>
<comment type="caution">
    <text evidence="15">The sequence shown here is derived from an EMBL/GenBank/DDBJ whole genome shotgun (WGS) entry which is preliminary data.</text>
</comment>
<dbReference type="InterPro" id="IPR050087">
    <property type="entry name" value="AON_synthase_class-II"/>
</dbReference>
<dbReference type="InterPro" id="IPR015421">
    <property type="entry name" value="PyrdxlP-dep_Trfase_major"/>
</dbReference>
<dbReference type="Pfam" id="PF00155">
    <property type="entry name" value="Aminotran_1_2"/>
    <property type="match status" value="1"/>
</dbReference>
<dbReference type="Gene3D" id="3.90.1150.10">
    <property type="entry name" value="Aspartate Aminotransferase, domain 1"/>
    <property type="match status" value="1"/>
</dbReference>
<dbReference type="GO" id="GO:0046512">
    <property type="term" value="P:sphingosine biosynthetic process"/>
    <property type="evidence" value="ECO:0007669"/>
    <property type="project" value="TreeGrafter"/>
</dbReference>
<keyword evidence="16" id="KW-1185">Reference proteome</keyword>
<proteinExistence type="inferred from homology"/>
<dbReference type="GO" id="GO:0016020">
    <property type="term" value="C:membrane"/>
    <property type="evidence" value="ECO:0007669"/>
    <property type="project" value="GOC"/>
</dbReference>
<dbReference type="Gene3D" id="3.40.640.10">
    <property type="entry name" value="Type I PLP-dependent aspartate aminotransferase-like (Major domain)"/>
    <property type="match status" value="1"/>
</dbReference>
<dbReference type="InterPro" id="IPR015424">
    <property type="entry name" value="PyrdxlP-dep_Trfase"/>
</dbReference>
<accession>A0AAW0WSM6</accession>
<keyword evidence="8" id="KW-0746">Sphingolipid metabolism</keyword>
<dbReference type="EMBL" id="JARKIK010000062">
    <property type="protein sequence ID" value="KAK8730959.1"/>
    <property type="molecule type" value="Genomic_DNA"/>
</dbReference>
<sequence>KPGRYLDLGSGDKLLNLGSHSYLNLGERPEVEEAALECLHKYGVGSCGPRGFYGTTEVHLKLEERLANFFNCEKAVLYSYGFSTSASAIPAYSKSGDIIYADEMVNFALQRGLQASRSRVVYFRHNDVEHLEELLEEQARLDKKDPKKANATRKFMVIESIYMNTGKMCPLPELVKLRQKYKLRLYIEESVSFGTLGPNCRGITDHYNIPMKEVDMIMATLETSAASSGGFCVGTKFVIEHQRLSGLGYCFSASLPPMLAAASIKVLDILEAEGSDMVMELQNKCRQMQEKLANIHDKVTVTGEDISPVKHLKLAESTGNREADEGILQKIVEKAESYSVALTLASYLWDREANPPPPSIRITVNKDLTTEEIKKACDSIQKAVVDVMG</sequence>
<protein>
    <recommendedName>
        <fullName evidence="11">Serine palmitoyltransferase 1</fullName>
        <ecNumber evidence="5">2.3.1.50</ecNumber>
    </recommendedName>
    <alternativeName>
        <fullName evidence="12">Long chain base biosynthesis protein 1</fullName>
    </alternativeName>
    <alternativeName>
        <fullName evidence="13">Serine-palmitoyl-CoA transferase 1</fullName>
    </alternativeName>
</protein>
<evidence type="ECO:0000256" key="12">
    <source>
        <dbReference type="ARBA" id="ARBA00041765"/>
    </source>
</evidence>
<evidence type="ECO:0000313" key="15">
    <source>
        <dbReference type="EMBL" id="KAK8730959.1"/>
    </source>
</evidence>
<evidence type="ECO:0000256" key="10">
    <source>
        <dbReference type="ARBA" id="ARBA00023315"/>
    </source>
</evidence>
<evidence type="ECO:0000256" key="13">
    <source>
        <dbReference type="ARBA" id="ARBA00042649"/>
    </source>
</evidence>
<evidence type="ECO:0000313" key="16">
    <source>
        <dbReference type="Proteomes" id="UP001445076"/>
    </source>
</evidence>
<dbReference type="Proteomes" id="UP001445076">
    <property type="component" value="Unassembled WGS sequence"/>
</dbReference>
<dbReference type="PANTHER" id="PTHR13693:SF2">
    <property type="entry name" value="SERINE PALMITOYLTRANSFERASE 1"/>
    <property type="match status" value="1"/>
</dbReference>
<evidence type="ECO:0000256" key="2">
    <source>
        <dbReference type="ARBA" id="ARBA00004760"/>
    </source>
</evidence>
<keyword evidence="7" id="KW-0663">Pyridoxal phosphate</keyword>
<comment type="cofactor">
    <cofactor evidence="1">
        <name>pyridoxal 5'-phosphate</name>
        <dbReference type="ChEBI" id="CHEBI:597326"/>
    </cofactor>
</comment>
<comment type="pathway">
    <text evidence="3">Sphingolipid metabolism.</text>
</comment>
<dbReference type="GO" id="GO:0046513">
    <property type="term" value="P:ceramide biosynthetic process"/>
    <property type="evidence" value="ECO:0007669"/>
    <property type="project" value="TreeGrafter"/>
</dbReference>